<accession>A0A834XAJ5</accession>
<dbReference type="AlphaFoldDB" id="A0A834XAJ5"/>
<evidence type="ECO:0000313" key="2">
    <source>
        <dbReference type="Proteomes" id="UP000634136"/>
    </source>
</evidence>
<comment type="caution">
    <text evidence="1">The sequence shown here is derived from an EMBL/GenBank/DDBJ whole genome shotgun (WGS) entry which is preliminary data.</text>
</comment>
<name>A0A834XAJ5_9FABA</name>
<evidence type="ECO:0000313" key="1">
    <source>
        <dbReference type="EMBL" id="KAF7841374.1"/>
    </source>
</evidence>
<dbReference type="Proteomes" id="UP000634136">
    <property type="component" value="Unassembled WGS sequence"/>
</dbReference>
<organism evidence="1 2">
    <name type="scientific">Senna tora</name>
    <dbReference type="NCBI Taxonomy" id="362788"/>
    <lineage>
        <taxon>Eukaryota</taxon>
        <taxon>Viridiplantae</taxon>
        <taxon>Streptophyta</taxon>
        <taxon>Embryophyta</taxon>
        <taxon>Tracheophyta</taxon>
        <taxon>Spermatophyta</taxon>
        <taxon>Magnoliopsida</taxon>
        <taxon>eudicotyledons</taxon>
        <taxon>Gunneridae</taxon>
        <taxon>Pentapetalae</taxon>
        <taxon>rosids</taxon>
        <taxon>fabids</taxon>
        <taxon>Fabales</taxon>
        <taxon>Fabaceae</taxon>
        <taxon>Caesalpinioideae</taxon>
        <taxon>Cassia clade</taxon>
        <taxon>Senna</taxon>
    </lineage>
</organism>
<reference evidence="1" key="1">
    <citation type="submission" date="2020-09" db="EMBL/GenBank/DDBJ databases">
        <title>Genome-Enabled Discovery of Anthraquinone Biosynthesis in Senna tora.</title>
        <authorList>
            <person name="Kang S.-H."/>
            <person name="Pandey R.P."/>
            <person name="Lee C.-M."/>
            <person name="Sim J.-S."/>
            <person name="Jeong J.-T."/>
            <person name="Choi B.-S."/>
            <person name="Jung M."/>
            <person name="Ginzburg D."/>
            <person name="Zhao K."/>
            <person name="Won S.Y."/>
            <person name="Oh T.-J."/>
            <person name="Yu Y."/>
            <person name="Kim N.-H."/>
            <person name="Lee O.R."/>
            <person name="Lee T.-H."/>
            <person name="Bashyal P."/>
            <person name="Kim T.-S."/>
            <person name="Lee W.-H."/>
            <person name="Kawkins C."/>
            <person name="Kim C.-K."/>
            <person name="Kim J.S."/>
            <person name="Ahn B.O."/>
            <person name="Rhee S.Y."/>
            <person name="Sohng J.K."/>
        </authorList>
    </citation>
    <scope>NUCLEOTIDE SEQUENCE</scope>
    <source>
        <tissue evidence="1">Leaf</tissue>
    </source>
</reference>
<keyword evidence="2" id="KW-1185">Reference proteome</keyword>
<gene>
    <name evidence="1" type="ORF">G2W53_003672</name>
</gene>
<protein>
    <submittedName>
        <fullName evidence="1">Uncharacterized protein</fullName>
    </submittedName>
</protein>
<proteinExistence type="predicted"/>
<sequence>MGNWERDENFLLAFFHHNLLGLHMTGTCTSIEKT</sequence>
<dbReference type="EMBL" id="JAAIUW010000002">
    <property type="protein sequence ID" value="KAF7841374.1"/>
    <property type="molecule type" value="Genomic_DNA"/>
</dbReference>